<evidence type="ECO:0000313" key="1">
    <source>
        <dbReference type="EMBL" id="PRX22093.1"/>
    </source>
</evidence>
<reference evidence="1 2" key="1">
    <citation type="submission" date="2018-03" db="EMBL/GenBank/DDBJ databases">
        <title>Genomic Encyclopedia of Archaeal and Bacterial Type Strains, Phase II (KMG-II): from individual species to whole genera.</title>
        <authorList>
            <person name="Goeker M."/>
        </authorList>
    </citation>
    <scope>NUCLEOTIDE SEQUENCE [LARGE SCALE GENOMIC DNA]</scope>
    <source>
        <strain evidence="1 2">DSM 43146</strain>
    </source>
</reference>
<name>A0A2T0KFF0_9ACTN</name>
<sequence>MLFRETQTFLEIDRPHRLVTESVGVSPDGQSMTTRIEAFLTRRSSAPADA</sequence>
<dbReference type="AlphaFoldDB" id="A0A2T0KFF0"/>
<dbReference type="Proteomes" id="UP000239415">
    <property type="component" value="Unassembled WGS sequence"/>
</dbReference>
<proteinExistence type="predicted"/>
<gene>
    <name evidence="1" type="ORF">CLV67_105270</name>
</gene>
<keyword evidence="2" id="KW-1185">Reference proteome</keyword>
<protein>
    <submittedName>
        <fullName evidence="1">Uncharacterized protein</fullName>
    </submittedName>
</protein>
<dbReference type="EMBL" id="PVMZ01000005">
    <property type="protein sequence ID" value="PRX22093.1"/>
    <property type="molecule type" value="Genomic_DNA"/>
</dbReference>
<organism evidence="1 2">
    <name type="scientific">Actinoplanes italicus</name>
    <dbReference type="NCBI Taxonomy" id="113567"/>
    <lineage>
        <taxon>Bacteria</taxon>
        <taxon>Bacillati</taxon>
        <taxon>Actinomycetota</taxon>
        <taxon>Actinomycetes</taxon>
        <taxon>Micromonosporales</taxon>
        <taxon>Micromonosporaceae</taxon>
        <taxon>Actinoplanes</taxon>
    </lineage>
</organism>
<comment type="caution">
    <text evidence="1">The sequence shown here is derived from an EMBL/GenBank/DDBJ whole genome shotgun (WGS) entry which is preliminary data.</text>
</comment>
<accession>A0A2T0KFF0</accession>
<evidence type="ECO:0000313" key="2">
    <source>
        <dbReference type="Proteomes" id="UP000239415"/>
    </source>
</evidence>